<dbReference type="OMA" id="MTNNECA"/>
<dbReference type="AlphaFoldDB" id="A0A8T2T2M8"/>
<evidence type="ECO:0000256" key="1">
    <source>
        <dbReference type="SAM" id="MobiDB-lite"/>
    </source>
</evidence>
<keyword evidence="3" id="KW-1185">Reference proteome</keyword>
<feature type="region of interest" description="Disordered" evidence="1">
    <location>
        <begin position="147"/>
        <end position="174"/>
    </location>
</feature>
<dbReference type="PANTHER" id="PTHR35280:SF1">
    <property type="entry name" value="F17L21.9"/>
    <property type="match status" value="1"/>
</dbReference>
<dbReference type="PANTHER" id="PTHR35280">
    <property type="entry name" value="F17L21.9"/>
    <property type="match status" value="1"/>
</dbReference>
<organism evidence="2 3">
    <name type="scientific">Ceratopteris richardii</name>
    <name type="common">Triangle waterfern</name>
    <dbReference type="NCBI Taxonomy" id="49495"/>
    <lineage>
        <taxon>Eukaryota</taxon>
        <taxon>Viridiplantae</taxon>
        <taxon>Streptophyta</taxon>
        <taxon>Embryophyta</taxon>
        <taxon>Tracheophyta</taxon>
        <taxon>Polypodiopsida</taxon>
        <taxon>Polypodiidae</taxon>
        <taxon>Polypodiales</taxon>
        <taxon>Pteridineae</taxon>
        <taxon>Pteridaceae</taxon>
        <taxon>Parkerioideae</taxon>
        <taxon>Ceratopteris</taxon>
    </lineage>
</organism>
<proteinExistence type="predicted"/>
<reference evidence="2" key="1">
    <citation type="submission" date="2021-08" db="EMBL/GenBank/DDBJ databases">
        <title>WGS assembly of Ceratopteris richardii.</title>
        <authorList>
            <person name="Marchant D.B."/>
            <person name="Chen G."/>
            <person name="Jenkins J."/>
            <person name="Shu S."/>
            <person name="Leebens-Mack J."/>
            <person name="Grimwood J."/>
            <person name="Schmutz J."/>
            <person name="Soltis P."/>
            <person name="Soltis D."/>
            <person name="Chen Z.-H."/>
        </authorList>
    </citation>
    <scope>NUCLEOTIDE SEQUENCE</scope>
    <source>
        <strain evidence="2">Whitten #5841</strain>
        <tissue evidence="2">Leaf</tissue>
    </source>
</reference>
<dbReference type="OrthoDB" id="1919299at2759"/>
<accession>A0A8T2T2M8</accession>
<sequence>MENERQEGNLLRGLEIVKTALTRILQEENPLSPRSRQVREAELSKRLVSNPTSSSSQTLDSSDFSILYRLLRQVEFLEQEENRDISMKLGDLQVPFPNDSSFSNAMSIVETVVRIADSTAVVAKAAATSAGKSLEIMETVISGSSEGSKHVHACSENDFGESKPSNRQTARQDSLEKDLVKKIHRQNRLTHCILGLMVVGTAIWRFKLISMMIGAQRRLTNPFQVIGDAVSEGFKGERKKKKNISNGFESARTVLPSILGGEQEEVTKNVEKSEHSTKKDLKIGEAVTSSLDNMLSVGKATFDN</sequence>
<name>A0A8T2T2M8_CERRI</name>
<protein>
    <submittedName>
        <fullName evidence="2">Uncharacterized protein</fullName>
    </submittedName>
</protein>
<feature type="compositionally biased region" description="Polar residues" evidence="1">
    <location>
        <begin position="163"/>
        <end position="172"/>
    </location>
</feature>
<dbReference type="Proteomes" id="UP000825935">
    <property type="component" value="Chromosome 15"/>
</dbReference>
<comment type="caution">
    <text evidence="2">The sequence shown here is derived from an EMBL/GenBank/DDBJ whole genome shotgun (WGS) entry which is preliminary data.</text>
</comment>
<gene>
    <name evidence="2" type="ORF">KP509_15G039600</name>
</gene>
<evidence type="ECO:0000313" key="3">
    <source>
        <dbReference type="Proteomes" id="UP000825935"/>
    </source>
</evidence>
<dbReference type="EMBL" id="CM035420">
    <property type="protein sequence ID" value="KAH7404711.1"/>
    <property type="molecule type" value="Genomic_DNA"/>
</dbReference>
<evidence type="ECO:0000313" key="2">
    <source>
        <dbReference type="EMBL" id="KAH7404711.1"/>
    </source>
</evidence>